<gene>
    <name evidence="1" type="ordered locus">BN6_60470</name>
</gene>
<name>K0K4S6_SACES</name>
<dbReference type="AlphaFoldDB" id="K0K4S6"/>
<dbReference type="EMBL" id="HE804045">
    <property type="protein sequence ID" value="CCH33301.1"/>
    <property type="molecule type" value="Genomic_DNA"/>
</dbReference>
<protein>
    <submittedName>
        <fullName evidence="1">Uncharacterized protein</fullName>
    </submittedName>
</protein>
<dbReference type="PATRIC" id="fig|1179773.3.peg.6090"/>
<dbReference type="HOGENOM" id="CLU_2773422_0_0_11"/>
<dbReference type="BioCyc" id="SESP1179773:BN6_RS29100-MONOMER"/>
<dbReference type="Proteomes" id="UP000006281">
    <property type="component" value="Chromosome"/>
</dbReference>
<dbReference type="KEGG" id="sesp:BN6_60470"/>
<reference evidence="1 2" key="1">
    <citation type="journal article" date="2012" name="BMC Genomics">
        <title>Complete genome sequence of Saccharothrix espanaensis DSM 44229T and comparison to the other completely sequenced Pseudonocardiaceae.</title>
        <authorList>
            <person name="Strobel T."/>
            <person name="Al-Dilaimi A."/>
            <person name="Blom J."/>
            <person name="Gessner A."/>
            <person name="Kalinowski J."/>
            <person name="Luzhetska M."/>
            <person name="Puhler A."/>
            <person name="Szczepanowski R."/>
            <person name="Bechthold A."/>
            <person name="Ruckert C."/>
        </authorList>
    </citation>
    <scope>NUCLEOTIDE SEQUENCE [LARGE SCALE GENOMIC DNA]</scope>
    <source>
        <strain evidence="2">ATCC 51144 / DSM 44229 / JCM 9112 / NBRC 15066 / NRRL 15764</strain>
    </source>
</reference>
<dbReference type="STRING" id="1179773.BN6_60470"/>
<sequence>MLIAAGYEMRLAGSSVSRVRELRYFRMTATAIEIAAAAVGRAARTVNVFTEKASGRGGGESIEFTVACR</sequence>
<dbReference type="RefSeq" id="WP_015103412.1">
    <property type="nucleotide sequence ID" value="NC_019673.1"/>
</dbReference>
<organism evidence="1 2">
    <name type="scientific">Saccharothrix espanaensis (strain ATCC 51144 / DSM 44229 / JCM 9112 / NBRC 15066 / NRRL 15764)</name>
    <dbReference type="NCBI Taxonomy" id="1179773"/>
    <lineage>
        <taxon>Bacteria</taxon>
        <taxon>Bacillati</taxon>
        <taxon>Actinomycetota</taxon>
        <taxon>Actinomycetes</taxon>
        <taxon>Pseudonocardiales</taxon>
        <taxon>Pseudonocardiaceae</taxon>
        <taxon>Saccharothrix</taxon>
    </lineage>
</organism>
<keyword evidence="2" id="KW-1185">Reference proteome</keyword>
<proteinExistence type="predicted"/>
<accession>K0K4S6</accession>
<evidence type="ECO:0000313" key="2">
    <source>
        <dbReference type="Proteomes" id="UP000006281"/>
    </source>
</evidence>
<evidence type="ECO:0000313" key="1">
    <source>
        <dbReference type="EMBL" id="CCH33301.1"/>
    </source>
</evidence>